<gene>
    <name evidence="1" type="ORF">O6H91_10G053000</name>
</gene>
<accession>A0ACC2CHC4</accession>
<protein>
    <submittedName>
        <fullName evidence="1">Uncharacterized protein</fullName>
    </submittedName>
</protein>
<organism evidence="1 2">
    <name type="scientific">Diphasiastrum complanatum</name>
    <name type="common">Issler's clubmoss</name>
    <name type="synonym">Lycopodium complanatum</name>
    <dbReference type="NCBI Taxonomy" id="34168"/>
    <lineage>
        <taxon>Eukaryota</taxon>
        <taxon>Viridiplantae</taxon>
        <taxon>Streptophyta</taxon>
        <taxon>Embryophyta</taxon>
        <taxon>Tracheophyta</taxon>
        <taxon>Lycopodiopsida</taxon>
        <taxon>Lycopodiales</taxon>
        <taxon>Lycopodiaceae</taxon>
        <taxon>Lycopodioideae</taxon>
        <taxon>Diphasiastrum</taxon>
    </lineage>
</organism>
<sequence>MNHLLPGTNPLTRLTFSQRGLTNNLPLPLQSNKTSAQEPKKIRCMDLQHSSSGGDAIVNTNALDIVVDSATKILDNPLVNPSIVNTTSSSRSLAKTIKLAVTPCG</sequence>
<evidence type="ECO:0000313" key="1">
    <source>
        <dbReference type="EMBL" id="KAJ7541298.1"/>
    </source>
</evidence>
<evidence type="ECO:0000313" key="2">
    <source>
        <dbReference type="Proteomes" id="UP001162992"/>
    </source>
</evidence>
<dbReference type="EMBL" id="CM055101">
    <property type="protein sequence ID" value="KAJ7541298.1"/>
    <property type="molecule type" value="Genomic_DNA"/>
</dbReference>
<dbReference type="Proteomes" id="UP001162992">
    <property type="component" value="Chromosome 10"/>
</dbReference>
<reference evidence="2" key="1">
    <citation type="journal article" date="2024" name="Proc. Natl. Acad. Sci. U.S.A.">
        <title>Extraordinary preservation of gene collinearity over three hundred million years revealed in homosporous lycophytes.</title>
        <authorList>
            <person name="Li C."/>
            <person name="Wickell D."/>
            <person name="Kuo L.Y."/>
            <person name="Chen X."/>
            <person name="Nie B."/>
            <person name="Liao X."/>
            <person name="Peng D."/>
            <person name="Ji J."/>
            <person name="Jenkins J."/>
            <person name="Williams M."/>
            <person name="Shu S."/>
            <person name="Plott C."/>
            <person name="Barry K."/>
            <person name="Rajasekar S."/>
            <person name="Grimwood J."/>
            <person name="Han X."/>
            <person name="Sun S."/>
            <person name="Hou Z."/>
            <person name="He W."/>
            <person name="Dai G."/>
            <person name="Sun C."/>
            <person name="Schmutz J."/>
            <person name="Leebens-Mack J.H."/>
            <person name="Li F.W."/>
            <person name="Wang L."/>
        </authorList>
    </citation>
    <scope>NUCLEOTIDE SEQUENCE [LARGE SCALE GENOMIC DNA]</scope>
    <source>
        <strain evidence="2">cv. PW_Plant_1</strain>
    </source>
</reference>
<name>A0ACC2CHC4_DIPCM</name>
<proteinExistence type="predicted"/>
<keyword evidence="2" id="KW-1185">Reference proteome</keyword>
<comment type="caution">
    <text evidence="1">The sequence shown here is derived from an EMBL/GenBank/DDBJ whole genome shotgun (WGS) entry which is preliminary data.</text>
</comment>